<gene>
    <name evidence="3" type="ORF">H8K52_10325</name>
</gene>
<feature type="chain" id="PRO_5047287682" description="SH3 domain-containing protein" evidence="2">
    <location>
        <begin position="26"/>
        <end position="175"/>
    </location>
</feature>
<protein>
    <recommendedName>
        <fullName evidence="5">SH3 domain-containing protein</fullName>
    </recommendedName>
</protein>
<dbReference type="EMBL" id="JACOFW010000009">
    <property type="protein sequence ID" value="MBC3807740.1"/>
    <property type="molecule type" value="Genomic_DNA"/>
</dbReference>
<evidence type="ECO:0000256" key="2">
    <source>
        <dbReference type="SAM" id="SignalP"/>
    </source>
</evidence>
<feature type="signal peptide" evidence="2">
    <location>
        <begin position="1"/>
        <end position="25"/>
    </location>
</feature>
<evidence type="ECO:0000313" key="3">
    <source>
        <dbReference type="EMBL" id="MBC3807740.1"/>
    </source>
</evidence>
<organism evidence="3 4">
    <name type="scientific">Undibacterium seohonense</name>
    <dbReference type="NCBI Taxonomy" id="1344950"/>
    <lineage>
        <taxon>Bacteria</taxon>
        <taxon>Pseudomonadati</taxon>
        <taxon>Pseudomonadota</taxon>
        <taxon>Betaproteobacteria</taxon>
        <taxon>Burkholderiales</taxon>
        <taxon>Oxalobacteraceae</taxon>
        <taxon>Undibacterium</taxon>
    </lineage>
</organism>
<feature type="region of interest" description="Disordered" evidence="1">
    <location>
        <begin position="148"/>
        <end position="175"/>
    </location>
</feature>
<accession>A0ABR6X468</accession>
<sequence length="175" mass="18714">MNHPIKRQLLLVALPLCLSVQVCQAQGTQASVVRPTDLKAQAFSDAATIKVLPENLKIDVLSRKASWMEVKAQGSLGWVKMLSLRFDSGTPSSGGLANATKGLFEAARSGGTASTVTTGAMGFDKSKFENPTPNLDALAKMKQFSAPKTDASNFAKQEKLQEQNQTYLKAPGDKS</sequence>
<dbReference type="Proteomes" id="UP000648257">
    <property type="component" value="Unassembled WGS sequence"/>
</dbReference>
<comment type="caution">
    <text evidence="3">The sequence shown here is derived from an EMBL/GenBank/DDBJ whole genome shotgun (WGS) entry which is preliminary data.</text>
</comment>
<dbReference type="RefSeq" id="WP_186922819.1">
    <property type="nucleotide sequence ID" value="NZ_JACOFW010000009.1"/>
</dbReference>
<keyword evidence="2" id="KW-0732">Signal</keyword>
<reference evidence="3 4" key="1">
    <citation type="submission" date="2020-08" db="EMBL/GenBank/DDBJ databases">
        <title>Novel species isolated from subtropical streams in China.</title>
        <authorList>
            <person name="Lu H."/>
        </authorList>
    </citation>
    <scope>NUCLEOTIDE SEQUENCE [LARGE SCALE GENOMIC DNA]</scope>
    <source>
        <strain evidence="3 4">KACC 16656</strain>
    </source>
</reference>
<evidence type="ECO:0000256" key="1">
    <source>
        <dbReference type="SAM" id="MobiDB-lite"/>
    </source>
</evidence>
<evidence type="ECO:0000313" key="4">
    <source>
        <dbReference type="Proteomes" id="UP000648257"/>
    </source>
</evidence>
<proteinExistence type="predicted"/>
<name>A0ABR6X468_9BURK</name>
<keyword evidence="4" id="KW-1185">Reference proteome</keyword>
<evidence type="ECO:0008006" key="5">
    <source>
        <dbReference type="Google" id="ProtNLM"/>
    </source>
</evidence>